<dbReference type="Proteomes" id="UP001597108">
    <property type="component" value="Unassembled WGS sequence"/>
</dbReference>
<sequence length="163" mass="18472">MDDTREIRDILAEIQGRCNAGFAVALHVHYTTPRFLFQTYEPAWARVYSERGLVLRDPTVRWGLENEGMIDWSALEHDDPAGVLKLAREHGIHYGFTHAIADGGSRSVGSFARKETDFSEEDREVLSAMFLKLHRGTQVSDGEEGAIAEMLRKLSVELTHTWK</sequence>
<name>A0ABW3ISF6_9RHOB</name>
<keyword evidence="1" id="KW-0805">Transcription regulation</keyword>
<feature type="domain" description="Transcription factor LuxR-like autoinducer-binding" evidence="4">
    <location>
        <begin position="31"/>
        <end position="130"/>
    </location>
</feature>
<dbReference type="InterPro" id="IPR005143">
    <property type="entry name" value="TF_LuxR_autoind-bd_dom"/>
</dbReference>
<evidence type="ECO:0000256" key="1">
    <source>
        <dbReference type="ARBA" id="ARBA00023015"/>
    </source>
</evidence>
<dbReference type="SUPFAM" id="SSF75516">
    <property type="entry name" value="Pheromone-binding domain of LuxR-like quorum-sensing transcription factors"/>
    <property type="match status" value="1"/>
</dbReference>
<reference evidence="6" key="1">
    <citation type="journal article" date="2019" name="Int. J. Syst. Evol. Microbiol.">
        <title>The Global Catalogue of Microorganisms (GCM) 10K type strain sequencing project: providing services to taxonomists for standard genome sequencing and annotation.</title>
        <authorList>
            <consortium name="The Broad Institute Genomics Platform"/>
            <consortium name="The Broad Institute Genome Sequencing Center for Infectious Disease"/>
            <person name="Wu L."/>
            <person name="Ma J."/>
        </authorList>
    </citation>
    <scope>NUCLEOTIDE SEQUENCE [LARGE SCALE GENOMIC DNA]</scope>
    <source>
        <strain evidence="6">CCUG 60524</strain>
    </source>
</reference>
<evidence type="ECO:0000259" key="4">
    <source>
        <dbReference type="Pfam" id="PF03472"/>
    </source>
</evidence>
<dbReference type="RefSeq" id="WP_386075583.1">
    <property type="nucleotide sequence ID" value="NZ_JBHTJT010000031.1"/>
</dbReference>
<evidence type="ECO:0000313" key="5">
    <source>
        <dbReference type="EMBL" id="MFD0980911.1"/>
    </source>
</evidence>
<keyword evidence="3" id="KW-0804">Transcription</keyword>
<accession>A0ABW3ISF6</accession>
<organism evidence="5 6">
    <name type="scientific">Tropicimonas aquimaris</name>
    <dbReference type="NCBI Taxonomy" id="914152"/>
    <lineage>
        <taxon>Bacteria</taxon>
        <taxon>Pseudomonadati</taxon>
        <taxon>Pseudomonadota</taxon>
        <taxon>Alphaproteobacteria</taxon>
        <taxon>Rhodobacterales</taxon>
        <taxon>Roseobacteraceae</taxon>
        <taxon>Tropicimonas</taxon>
    </lineage>
</organism>
<dbReference type="InterPro" id="IPR036693">
    <property type="entry name" value="TF_LuxR_autoind-bd_dom_sf"/>
</dbReference>
<keyword evidence="2" id="KW-0238">DNA-binding</keyword>
<dbReference type="Gene3D" id="3.30.450.80">
    <property type="entry name" value="Transcription factor LuxR-like, autoinducer-binding domain"/>
    <property type="match status" value="1"/>
</dbReference>
<keyword evidence="6" id="KW-1185">Reference proteome</keyword>
<evidence type="ECO:0000256" key="2">
    <source>
        <dbReference type="ARBA" id="ARBA00023125"/>
    </source>
</evidence>
<evidence type="ECO:0000313" key="6">
    <source>
        <dbReference type="Proteomes" id="UP001597108"/>
    </source>
</evidence>
<evidence type="ECO:0000256" key="3">
    <source>
        <dbReference type="ARBA" id="ARBA00023163"/>
    </source>
</evidence>
<gene>
    <name evidence="5" type="ORF">ACFQ2S_14785</name>
</gene>
<dbReference type="EMBL" id="JBHTJT010000031">
    <property type="protein sequence ID" value="MFD0980911.1"/>
    <property type="molecule type" value="Genomic_DNA"/>
</dbReference>
<protein>
    <submittedName>
        <fullName evidence="5">Autoinducer binding domain-containing protein</fullName>
    </submittedName>
</protein>
<comment type="caution">
    <text evidence="5">The sequence shown here is derived from an EMBL/GenBank/DDBJ whole genome shotgun (WGS) entry which is preliminary data.</text>
</comment>
<dbReference type="Pfam" id="PF03472">
    <property type="entry name" value="Autoind_bind"/>
    <property type="match status" value="1"/>
</dbReference>
<proteinExistence type="predicted"/>